<evidence type="ECO:0000259" key="11">
    <source>
        <dbReference type="Pfam" id="PF00712"/>
    </source>
</evidence>
<keyword evidence="4 10" id="KW-0963">Cytoplasm</keyword>
<dbReference type="SMART" id="SM00480">
    <property type="entry name" value="POL3Bc"/>
    <property type="match status" value="1"/>
</dbReference>
<dbReference type="GO" id="GO:0006271">
    <property type="term" value="P:DNA strand elongation involved in DNA replication"/>
    <property type="evidence" value="ECO:0007669"/>
    <property type="project" value="TreeGrafter"/>
</dbReference>
<dbReference type="KEGG" id="cmik:PMARG_ME00058"/>
<reference evidence="15" key="1">
    <citation type="submission" date="2016-01" db="EMBL/GenBank/DDBJ databases">
        <authorList>
            <person name="Husnik F."/>
        </authorList>
    </citation>
    <scope>NUCLEOTIDE SEQUENCE [LARGE SCALE GENOMIC DNA]</scope>
</reference>
<dbReference type="Pfam" id="PF02767">
    <property type="entry name" value="DNA_pol3_beta_2"/>
    <property type="match status" value="1"/>
</dbReference>
<dbReference type="InterPro" id="IPR022635">
    <property type="entry name" value="DNA_polIII_beta_C"/>
</dbReference>
<dbReference type="Gene3D" id="3.70.10.10">
    <property type="match status" value="1"/>
</dbReference>
<dbReference type="OrthoDB" id="8421503at2"/>
<evidence type="ECO:0000313" key="14">
    <source>
        <dbReference type="EMBL" id="CUX95672.1"/>
    </source>
</evidence>
<dbReference type="CDD" id="cd00140">
    <property type="entry name" value="beta_clamp"/>
    <property type="match status" value="1"/>
</dbReference>
<dbReference type="STRING" id="1778264.PMARG_ME00058"/>
<evidence type="ECO:0000259" key="12">
    <source>
        <dbReference type="Pfam" id="PF02767"/>
    </source>
</evidence>
<evidence type="ECO:0000256" key="10">
    <source>
        <dbReference type="PIRNR" id="PIRNR000804"/>
    </source>
</evidence>
<dbReference type="SUPFAM" id="SSF55979">
    <property type="entry name" value="DNA clamp"/>
    <property type="match status" value="3"/>
</dbReference>
<comment type="function">
    <text evidence="10">Confers DNA tethering and processivity to DNA polymerases and other proteins. Acts as a clamp, forming a ring around DNA (a reaction catalyzed by the clamp-loading complex) which diffuses in an ATP-independent manner freely and bidirectionally along dsDNA. Initially characterized for its ability to contact the catalytic subunit of DNA polymerase III (Pol III), a complex, multichain enzyme responsible for most of the replicative synthesis in bacteria; Pol III exhibits 3'-5' exonuclease proofreading activity. The beta chain is required for initiation of replication as well as for processivity of DNA replication.</text>
</comment>
<dbReference type="GO" id="GO:0003887">
    <property type="term" value="F:DNA-directed DNA polymerase activity"/>
    <property type="evidence" value="ECO:0007669"/>
    <property type="project" value="UniProtKB-UniRule"/>
</dbReference>
<dbReference type="GO" id="GO:0009360">
    <property type="term" value="C:DNA polymerase III complex"/>
    <property type="evidence" value="ECO:0007669"/>
    <property type="project" value="InterPro"/>
</dbReference>
<dbReference type="InterPro" id="IPR022637">
    <property type="entry name" value="DNA_polIII_beta_cen"/>
</dbReference>
<dbReference type="InterPro" id="IPR046938">
    <property type="entry name" value="DNA_clamp_sf"/>
</dbReference>
<dbReference type="GO" id="GO:0008408">
    <property type="term" value="F:3'-5' exonuclease activity"/>
    <property type="evidence" value="ECO:0007669"/>
    <property type="project" value="InterPro"/>
</dbReference>
<keyword evidence="15" id="KW-1185">Reference proteome</keyword>
<evidence type="ECO:0000256" key="4">
    <source>
        <dbReference type="ARBA" id="ARBA00022490"/>
    </source>
</evidence>
<protein>
    <recommendedName>
        <fullName evidence="3 10">Beta sliding clamp</fullName>
    </recommendedName>
</protein>
<gene>
    <name evidence="14" type="primary">dnaN</name>
    <name evidence="14" type="ORF">PMARG_ME00058</name>
</gene>
<dbReference type="Pfam" id="PF02768">
    <property type="entry name" value="DNA_pol3_beta_3"/>
    <property type="match status" value="1"/>
</dbReference>
<dbReference type="PANTHER" id="PTHR30478:SF0">
    <property type="entry name" value="BETA SLIDING CLAMP"/>
    <property type="match status" value="1"/>
</dbReference>
<keyword evidence="8 10" id="KW-0239">DNA-directed DNA polymerase</keyword>
<evidence type="ECO:0000256" key="9">
    <source>
        <dbReference type="ARBA" id="ARBA00023125"/>
    </source>
</evidence>
<evidence type="ECO:0000256" key="3">
    <source>
        <dbReference type="ARBA" id="ARBA00021035"/>
    </source>
</evidence>
<dbReference type="GO" id="GO:0042802">
    <property type="term" value="F:identical protein binding"/>
    <property type="evidence" value="ECO:0007669"/>
    <property type="project" value="UniProtKB-ARBA"/>
</dbReference>
<evidence type="ECO:0000256" key="2">
    <source>
        <dbReference type="ARBA" id="ARBA00010752"/>
    </source>
</evidence>
<dbReference type="Gene3D" id="3.10.150.10">
    <property type="entry name" value="DNA Polymerase III, subunit A, domain 2"/>
    <property type="match status" value="1"/>
</dbReference>
<dbReference type="InterPro" id="IPR022634">
    <property type="entry name" value="DNA_polIII_beta_N"/>
</dbReference>
<evidence type="ECO:0000256" key="5">
    <source>
        <dbReference type="ARBA" id="ARBA00022679"/>
    </source>
</evidence>
<keyword evidence="6 10" id="KW-0548">Nucleotidyltransferase</keyword>
<dbReference type="PATRIC" id="fig|1778264.3.peg.52"/>
<dbReference type="GO" id="GO:0005737">
    <property type="term" value="C:cytoplasm"/>
    <property type="evidence" value="ECO:0007669"/>
    <property type="project" value="UniProtKB-SubCell"/>
</dbReference>
<feature type="domain" description="DNA polymerase III beta sliding clamp central" evidence="12">
    <location>
        <begin position="133"/>
        <end position="249"/>
    </location>
</feature>
<keyword evidence="7 10" id="KW-0235">DNA replication</keyword>
<dbReference type="InterPro" id="IPR001001">
    <property type="entry name" value="DNA_polIII_beta"/>
</dbReference>
<evidence type="ECO:0000256" key="6">
    <source>
        <dbReference type="ARBA" id="ARBA00022695"/>
    </source>
</evidence>
<comment type="subunit">
    <text evidence="10">Forms a ring-shaped head-to-tail homodimer around DNA.</text>
</comment>
<dbReference type="RefSeq" id="WP_067569024.1">
    <property type="nucleotide sequence ID" value="NZ_LN999831.1"/>
</dbReference>
<feature type="domain" description="DNA polymerase III beta sliding clamp C-terminal" evidence="13">
    <location>
        <begin position="251"/>
        <end position="374"/>
    </location>
</feature>
<sequence>MKFIIKREHLLKPLQQVSNTLGVKRPIFPILNNLLLQLIKNSLLLTGTDLEIEIVAKVVLNNFYETNIATTVPARKFFDICRGLPAESEIEVTLEGKRILILSGRSRYLLSTLPAIEFPTLDYLQKILVQFNIKQSILKQLIESTQFSMAHQDVRYYLNGMLFETEGDTLRAVATDGHRLAMCVVPVVIDNILPFHSVIIPRKSILELVRILDSNSDKPVKVQIGSNNIRLSFSNYRFTSKLINGSFPDYRRVFPKNTDKNIEINCDALKKALTRAAILSNERFYGVRLYLSTNKLKITANNPKQEEAEEILDATYHGSEVEICFNVNYVLDVLNALKGDIVQILLTDGISSIQMIDNAANNNQVSAIYIIMPIRL</sequence>
<evidence type="ECO:0000256" key="7">
    <source>
        <dbReference type="ARBA" id="ARBA00022705"/>
    </source>
</evidence>
<dbReference type="PANTHER" id="PTHR30478">
    <property type="entry name" value="DNA POLYMERASE III SUBUNIT BETA"/>
    <property type="match status" value="1"/>
</dbReference>
<dbReference type="NCBIfam" id="TIGR00663">
    <property type="entry name" value="dnan"/>
    <property type="match status" value="1"/>
</dbReference>
<comment type="similarity">
    <text evidence="2 10">Belongs to the beta sliding clamp family.</text>
</comment>
<dbReference type="GO" id="GO:0003677">
    <property type="term" value="F:DNA binding"/>
    <property type="evidence" value="ECO:0007669"/>
    <property type="project" value="UniProtKB-UniRule"/>
</dbReference>
<organism evidence="14 15">
    <name type="scientific">Candidatus Mikella endobia</name>
    <dbReference type="NCBI Taxonomy" id="1778264"/>
    <lineage>
        <taxon>Bacteria</taxon>
        <taxon>Pseudomonadati</taxon>
        <taxon>Pseudomonadota</taxon>
        <taxon>Gammaproteobacteria</taxon>
        <taxon>Enterobacterales</taxon>
        <taxon>Enterobacteriaceae</taxon>
        <taxon>Candidatus Mikella</taxon>
    </lineage>
</organism>
<evidence type="ECO:0000256" key="8">
    <source>
        <dbReference type="ARBA" id="ARBA00022932"/>
    </source>
</evidence>
<accession>A0A143WPM2</accession>
<evidence type="ECO:0000256" key="1">
    <source>
        <dbReference type="ARBA" id="ARBA00004496"/>
    </source>
</evidence>
<dbReference type="EMBL" id="LN999831">
    <property type="protein sequence ID" value="CUX95672.1"/>
    <property type="molecule type" value="Genomic_DNA"/>
</dbReference>
<evidence type="ECO:0000313" key="15">
    <source>
        <dbReference type="Proteomes" id="UP000095697"/>
    </source>
</evidence>
<dbReference type="PIRSF" id="PIRSF000804">
    <property type="entry name" value="DNA_pol_III_b"/>
    <property type="match status" value="1"/>
</dbReference>
<proteinExistence type="inferred from homology"/>
<dbReference type="FunFam" id="3.10.150.10:FF:000001">
    <property type="entry name" value="Beta sliding clamp"/>
    <property type="match status" value="1"/>
</dbReference>
<comment type="subcellular location">
    <subcellularLocation>
        <location evidence="1 10">Cytoplasm</location>
    </subcellularLocation>
</comment>
<evidence type="ECO:0000259" key="13">
    <source>
        <dbReference type="Pfam" id="PF02768"/>
    </source>
</evidence>
<name>A0A143WPM2_9ENTR</name>
<keyword evidence="9" id="KW-0238">DNA-binding</keyword>
<dbReference type="Proteomes" id="UP000095697">
    <property type="component" value="Chromosome I"/>
</dbReference>
<dbReference type="AlphaFoldDB" id="A0A143WPM2"/>
<dbReference type="Pfam" id="PF00712">
    <property type="entry name" value="DNA_pol3_beta"/>
    <property type="match status" value="1"/>
</dbReference>
<feature type="domain" description="DNA polymerase III beta sliding clamp N-terminal" evidence="11">
    <location>
        <begin position="1"/>
        <end position="122"/>
    </location>
</feature>
<keyword evidence="5 10" id="KW-0808">Transferase</keyword>